<proteinExistence type="predicted"/>
<dbReference type="RefSeq" id="WP_144974823.1">
    <property type="nucleotide sequence ID" value="NZ_CP036289.1"/>
</dbReference>
<evidence type="ECO:0000313" key="3">
    <source>
        <dbReference type="Proteomes" id="UP000318626"/>
    </source>
</evidence>
<feature type="transmembrane region" description="Helical" evidence="1">
    <location>
        <begin position="7"/>
        <end position="28"/>
    </location>
</feature>
<sequence length="216" mass="23870">MSQRQALVQWSLLELVVVLTTGVVVIGSMWAPQIFLWLVLMGVMLFLFSLLAISRVGRGPWRAFATGFCCFAIGYFAALILVENNSFTLFSELRQLPTTNWMYHWQPVLTHTKYMKDGEAIPASLAPTMDIYGNVTDSEGNSLGSTMVGGGGGFIIGSGQNMVINAIQVVHTPSQETYFTLGHVFWALLLGYLGGKFAVGFQRFQENQETSQQPIE</sequence>
<evidence type="ECO:0000256" key="1">
    <source>
        <dbReference type="SAM" id="Phobius"/>
    </source>
</evidence>
<gene>
    <name evidence="2" type="ORF">Pan97_36490</name>
</gene>
<dbReference type="EMBL" id="CP036289">
    <property type="protein sequence ID" value="QDU76597.1"/>
    <property type="molecule type" value="Genomic_DNA"/>
</dbReference>
<name>A0A518CBJ7_9BACT</name>
<keyword evidence="3" id="KW-1185">Reference proteome</keyword>
<keyword evidence="1" id="KW-0812">Transmembrane</keyword>
<reference evidence="3" key="1">
    <citation type="submission" date="2019-02" db="EMBL/GenBank/DDBJ databases">
        <title>Deep-cultivation of Planctomycetes and their phenomic and genomic characterization uncovers novel biology.</title>
        <authorList>
            <person name="Wiegand S."/>
            <person name="Jogler M."/>
            <person name="Boedeker C."/>
            <person name="Pinto D."/>
            <person name="Vollmers J."/>
            <person name="Rivas-Marin E."/>
            <person name="Kohn T."/>
            <person name="Peeters S.H."/>
            <person name="Heuer A."/>
            <person name="Rast P."/>
            <person name="Oberbeckmann S."/>
            <person name="Bunk B."/>
            <person name="Jeske O."/>
            <person name="Meyerdierks A."/>
            <person name="Storesund J.E."/>
            <person name="Kallscheuer N."/>
            <person name="Luecker S."/>
            <person name="Lage O.M."/>
            <person name="Pohl T."/>
            <person name="Merkel B.J."/>
            <person name="Hornburger P."/>
            <person name="Mueller R.-W."/>
            <person name="Bruemmer F."/>
            <person name="Labrenz M."/>
            <person name="Spormann A.M."/>
            <person name="Op den Camp H."/>
            <person name="Overmann J."/>
            <person name="Amann R."/>
            <person name="Jetten M.S.M."/>
            <person name="Mascher T."/>
            <person name="Medema M.H."/>
            <person name="Devos D.P."/>
            <person name="Kaster A.-K."/>
            <person name="Ovreas L."/>
            <person name="Rohde M."/>
            <person name="Galperin M.Y."/>
            <person name="Jogler C."/>
        </authorList>
    </citation>
    <scope>NUCLEOTIDE SEQUENCE [LARGE SCALE GENOMIC DNA]</scope>
    <source>
        <strain evidence="3">Pan97</strain>
    </source>
</reference>
<dbReference type="KEGG" id="bvo:Pan97_36490"/>
<feature type="transmembrane region" description="Helical" evidence="1">
    <location>
        <begin position="34"/>
        <end position="54"/>
    </location>
</feature>
<keyword evidence="1" id="KW-0472">Membrane</keyword>
<dbReference type="AlphaFoldDB" id="A0A518CBJ7"/>
<organism evidence="2 3">
    <name type="scientific">Bremerella volcania</name>
    <dbReference type="NCBI Taxonomy" id="2527984"/>
    <lineage>
        <taxon>Bacteria</taxon>
        <taxon>Pseudomonadati</taxon>
        <taxon>Planctomycetota</taxon>
        <taxon>Planctomycetia</taxon>
        <taxon>Pirellulales</taxon>
        <taxon>Pirellulaceae</taxon>
        <taxon>Bremerella</taxon>
    </lineage>
</organism>
<keyword evidence="1" id="KW-1133">Transmembrane helix</keyword>
<feature type="transmembrane region" description="Helical" evidence="1">
    <location>
        <begin position="178"/>
        <end position="199"/>
    </location>
</feature>
<dbReference type="Proteomes" id="UP000318626">
    <property type="component" value="Chromosome"/>
</dbReference>
<protein>
    <submittedName>
        <fullName evidence="2">Uncharacterized protein</fullName>
    </submittedName>
</protein>
<feature type="transmembrane region" description="Helical" evidence="1">
    <location>
        <begin position="61"/>
        <end position="82"/>
    </location>
</feature>
<evidence type="ECO:0000313" key="2">
    <source>
        <dbReference type="EMBL" id="QDU76597.1"/>
    </source>
</evidence>
<dbReference type="OrthoDB" id="290881at2"/>
<accession>A0A518CBJ7</accession>